<evidence type="ECO:0000313" key="3">
    <source>
        <dbReference type="Proteomes" id="UP000053647"/>
    </source>
</evidence>
<dbReference type="AlphaFoldDB" id="A0A0C9TE45"/>
<reference evidence="2 3" key="1">
    <citation type="submission" date="2014-06" db="EMBL/GenBank/DDBJ databases">
        <authorList>
            <consortium name="DOE Joint Genome Institute"/>
            <person name="Kuo A."/>
            <person name="Kohler A."/>
            <person name="Nagy L.G."/>
            <person name="Floudas D."/>
            <person name="Copeland A."/>
            <person name="Barry K.W."/>
            <person name="Cichocki N."/>
            <person name="Veneault-Fourrey C."/>
            <person name="LaButti K."/>
            <person name="Lindquist E.A."/>
            <person name="Lipzen A."/>
            <person name="Lundell T."/>
            <person name="Morin E."/>
            <person name="Murat C."/>
            <person name="Sun H."/>
            <person name="Tunlid A."/>
            <person name="Henrissat B."/>
            <person name="Grigoriev I.V."/>
            <person name="Hibbett D.S."/>
            <person name="Martin F."/>
            <person name="Nordberg H.P."/>
            <person name="Cantor M.N."/>
            <person name="Hua S.X."/>
        </authorList>
    </citation>
    <scope>NUCLEOTIDE SEQUENCE [LARGE SCALE GENOMIC DNA]</scope>
    <source>
        <strain evidence="2 3">ATCC 200175</strain>
    </source>
</reference>
<name>A0A0C9TE45_PAXIN</name>
<protein>
    <submittedName>
        <fullName evidence="2">Uncharacterized protein</fullName>
    </submittedName>
</protein>
<sequence length="337" mass="38488">MSSGLSGMVKSKYLQYYTSTRLMKHTLTANARSSWRIRTQYKKTNAETEGLKLKQKEHCEAYTEALSAANQVVLYQAKHMHECCQSMKGTRQPSRWNTFVKKETEHINNGMSKEEQIVATEENTGLIKETHKMKAFTPQNVMINVFHDTEKTLKSIDKALMKFHSRTGLEFLFLSVKKDSEHWNQPHIFHTDLGVQGDAVAPTRINHMYYVNFNNNITAKYGVVIENWPLPKFCAPRDVSSRNELHVLFHSWQSNTTRFCKLTPKEFEKWKTNHFNRDCEAPASNVQPNGDASTDPPSPSGPDTSGKNAQASRRSHHADTFSVCPPARNIRLAQAKV</sequence>
<keyword evidence="3" id="KW-1185">Reference proteome</keyword>
<gene>
    <name evidence="2" type="ORF">PAXINDRAFT_157940</name>
</gene>
<feature type="region of interest" description="Disordered" evidence="1">
    <location>
        <begin position="279"/>
        <end position="325"/>
    </location>
</feature>
<dbReference type="OrthoDB" id="2670408at2759"/>
<organism evidence="2 3">
    <name type="scientific">Paxillus involutus ATCC 200175</name>
    <dbReference type="NCBI Taxonomy" id="664439"/>
    <lineage>
        <taxon>Eukaryota</taxon>
        <taxon>Fungi</taxon>
        <taxon>Dikarya</taxon>
        <taxon>Basidiomycota</taxon>
        <taxon>Agaricomycotina</taxon>
        <taxon>Agaricomycetes</taxon>
        <taxon>Agaricomycetidae</taxon>
        <taxon>Boletales</taxon>
        <taxon>Paxilineae</taxon>
        <taxon>Paxillaceae</taxon>
        <taxon>Paxillus</taxon>
    </lineage>
</organism>
<dbReference type="HOGENOM" id="CLU_855560_0_0_1"/>
<evidence type="ECO:0000256" key="1">
    <source>
        <dbReference type="SAM" id="MobiDB-lite"/>
    </source>
</evidence>
<evidence type="ECO:0000313" key="2">
    <source>
        <dbReference type="EMBL" id="KIJ09218.1"/>
    </source>
</evidence>
<reference evidence="3" key="2">
    <citation type="submission" date="2015-01" db="EMBL/GenBank/DDBJ databases">
        <title>Evolutionary Origins and Diversification of the Mycorrhizal Mutualists.</title>
        <authorList>
            <consortium name="DOE Joint Genome Institute"/>
            <consortium name="Mycorrhizal Genomics Consortium"/>
            <person name="Kohler A."/>
            <person name="Kuo A."/>
            <person name="Nagy L.G."/>
            <person name="Floudas D."/>
            <person name="Copeland A."/>
            <person name="Barry K.W."/>
            <person name="Cichocki N."/>
            <person name="Veneault-Fourrey C."/>
            <person name="LaButti K."/>
            <person name="Lindquist E.A."/>
            <person name="Lipzen A."/>
            <person name="Lundell T."/>
            <person name="Morin E."/>
            <person name="Murat C."/>
            <person name="Riley R."/>
            <person name="Ohm R."/>
            <person name="Sun H."/>
            <person name="Tunlid A."/>
            <person name="Henrissat B."/>
            <person name="Grigoriev I.V."/>
            <person name="Hibbett D.S."/>
            <person name="Martin F."/>
        </authorList>
    </citation>
    <scope>NUCLEOTIDE SEQUENCE [LARGE SCALE GENOMIC DNA]</scope>
    <source>
        <strain evidence="3">ATCC 200175</strain>
    </source>
</reference>
<dbReference type="Proteomes" id="UP000053647">
    <property type="component" value="Unassembled WGS sequence"/>
</dbReference>
<proteinExistence type="predicted"/>
<accession>A0A0C9TE45</accession>
<dbReference type="EMBL" id="KN819488">
    <property type="protein sequence ID" value="KIJ09218.1"/>
    <property type="molecule type" value="Genomic_DNA"/>
</dbReference>